<dbReference type="EMBL" id="JAGFBR010000016">
    <property type="protein sequence ID" value="KAH0453939.1"/>
    <property type="molecule type" value="Genomic_DNA"/>
</dbReference>
<sequence length="73" mass="7347">MSSAGERSKSRRGAVGSLSLKEAVVLEERGVGGWREMVKENSWDGEEFKEGGGGDEGCDSGGGGVSGAEAGGL</sequence>
<protein>
    <submittedName>
        <fullName evidence="2">Uncharacterized protein</fullName>
    </submittedName>
</protein>
<accession>A0AAV7GDG1</accession>
<feature type="compositionally biased region" description="Basic and acidic residues" evidence="1">
    <location>
        <begin position="40"/>
        <end position="52"/>
    </location>
</feature>
<gene>
    <name evidence="2" type="ORF">IEQ34_018263</name>
</gene>
<proteinExistence type="predicted"/>
<evidence type="ECO:0000313" key="2">
    <source>
        <dbReference type="EMBL" id="KAH0453939.1"/>
    </source>
</evidence>
<comment type="caution">
    <text evidence="2">The sequence shown here is derived from an EMBL/GenBank/DDBJ whole genome shotgun (WGS) entry which is preliminary data.</text>
</comment>
<feature type="region of interest" description="Disordered" evidence="1">
    <location>
        <begin position="40"/>
        <end position="73"/>
    </location>
</feature>
<evidence type="ECO:0000313" key="3">
    <source>
        <dbReference type="Proteomes" id="UP000775213"/>
    </source>
</evidence>
<dbReference type="AlphaFoldDB" id="A0AAV7GDG1"/>
<dbReference type="Proteomes" id="UP000775213">
    <property type="component" value="Unassembled WGS sequence"/>
</dbReference>
<feature type="compositionally biased region" description="Gly residues" evidence="1">
    <location>
        <begin position="59"/>
        <end position="73"/>
    </location>
</feature>
<reference evidence="2 3" key="1">
    <citation type="journal article" date="2021" name="Hortic Res">
        <title>Chromosome-scale assembly of the Dendrobium chrysotoxum genome enhances the understanding of orchid evolution.</title>
        <authorList>
            <person name="Zhang Y."/>
            <person name="Zhang G.Q."/>
            <person name="Zhang D."/>
            <person name="Liu X.D."/>
            <person name="Xu X.Y."/>
            <person name="Sun W.H."/>
            <person name="Yu X."/>
            <person name="Zhu X."/>
            <person name="Wang Z.W."/>
            <person name="Zhao X."/>
            <person name="Zhong W.Y."/>
            <person name="Chen H."/>
            <person name="Yin W.L."/>
            <person name="Huang T."/>
            <person name="Niu S.C."/>
            <person name="Liu Z.J."/>
        </authorList>
    </citation>
    <scope>NUCLEOTIDE SEQUENCE [LARGE SCALE GENOMIC DNA]</scope>
    <source>
        <strain evidence="2">Lindl</strain>
    </source>
</reference>
<keyword evidence="3" id="KW-1185">Reference proteome</keyword>
<evidence type="ECO:0000256" key="1">
    <source>
        <dbReference type="SAM" id="MobiDB-lite"/>
    </source>
</evidence>
<name>A0AAV7GDG1_DENCH</name>
<organism evidence="2 3">
    <name type="scientific">Dendrobium chrysotoxum</name>
    <name type="common">Orchid</name>
    <dbReference type="NCBI Taxonomy" id="161865"/>
    <lineage>
        <taxon>Eukaryota</taxon>
        <taxon>Viridiplantae</taxon>
        <taxon>Streptophyta</taxon>
        <taxon>Embryophyta</taxon>
        <taxon>Tracheophyta</taxon>
        <taxon>Spermatophyta</taxon>
        <taxon>Magnoliopsida</taxon>
        <taxon>Liliopsida</taxon>
        <taxon>Asparagales</taxon>
        <taxon>Orchidaceae</taxon>
        <taxon>Epidendroideae</taxon>
        <taxon>Malaxideae</taxon>
        <taxon>Dendrobiinae</taxon>
        <taxon>Dendrobium</taxon>
    </lineage>
</organism>